<reference evidence="7 8" key="1">
    <citation type="submission" date="2018-05" db="EMBL/GenBank/DDBJ databases">
        <title>Genomic Encyclopedia of Type Strains, Phase IV (KMG-IV): sequencing the most valuable type-strain genomes for metagenomic binning, comparative biology and taxonomic classification.</title>
        <authorList>
            <person name="Goeker M."/>
        </authorList>
    </citation>
    <scope>NUCLEOTIDE SEQUENCE [LARGE SCALE GENOMIC DNA]</scope>
    <source>
        <strain evidence="7 8">DSM 19792</strain>
    </source>
</reference>
<dbReference type="FunFam" id="3.40.710.10:FF:000005">
    <property type="entry name" value="Glutaminase"/>
    <property type="match status" value="1"/>
</dbReference>
<comment type="caution">
    <text evidence="7">The sequence shown here is derived from an EMBL/GenBank/DDBJ whole genome shotgun (WGS) entry which is preliminary data.</text>
</comment>
<comment type="subunit">
    <text evidence="2 6">Homotetramer.</text>
</comment>
<dbReference type="GO" id="GO:0006537">
    <property type="term" value="P:glutamate biosynthetic process"/>
    <property type="evidence" value="ECO:0007669"/>
    <property type="project" value="TreeGrafter"/>
</dbReference>
<name>A0A318JIS9_9BURK</name>
<gene>
    <name evidence="6" type="primary">glsA</name>
    <name evidence="7" type="ORF">DFR42_101820</name>
</gene>
<keyword evidence="4 6" id="KW-0378">Hydrolase</keyword>
<organism evidence="7 8">
    <name type="scientific">Undibacterium pigrum</name>
    <dbReference type="NCBI Taxonomy" id="401470"/>
    <lineage>
        <taxon>Bacteria</taxon>
        <taxon>Pseudomonadati</taxon>
        <taxon>Pseudomonadota</taxon>
        <taxon>Betaproteobacteria</taxon>
        <taxon>Burkholderiales</taxon>
        <taxon>Oxalobacteraceae</taxon>
        <taxon>Undibacterium</taxon>
    </lineage>
</organism>
<dbReference type="InterPro" id="IPR015868">
    <property type="entry name" value="Glutaminase"/>
</dbReference>
<dbReference type="EC" id="3.5.1.2" evidence="3 6"/>
<feature type="binding site" evidence="6">
    <location>
        <position position="65"/>
    </location>
    <ligand>
        <name>substrate</name>
    </ligand>
</feature>
<dbReference type="NCBIfam" id="NF002133">
    <property type="entry name" value="PRK00971.1-2"/>
    <property type="match status" value="1"/>
</dbReference>
<dbReference type="EMBL" id="QJKB01000001">
    <property type="protein sequence ID" value="PXX47243.1"/>
    <property type="molecule type" value="Genomic_DNA"/>
</dbReference>
<evidence type="ECO:0000256" key="2">
    <source>
        <dbReference type="ARBA" id="ARBA00011881"/>
    </source>
</evidence>
<dbReference type="Gene3D" id="3.40.710.10">
    <property type="entry name" value="DD-peptidase/beta-lactamase superfamily"/>
    <property type="match status" value="1"/>
</dbReference>
<feature type="binding site" evidence="6">
    <location>
        <position position="166"/>
    </location>
    <ligand>
        <name>substrate</name>
    </ligand>
</feature>
<evidence type="ECO:0000313" key="7">
    <source>
        <dbReference type="EMBL" id="PXX47243.1"/>
    </source>
</evidence>
<dbReference type="GO" id="GO:0004359">
    <property type="term" value="F:glutaminase activity"/>
    <property type="evidence" value="ECO:0007669"/>
    <property type="project" value="UniProtKB-UniRule"/>
</dbReference>
<dbReference type="PANTHER" id="PTHR12544:SF29">
    <property type="entry name" value="GLUTAMINASE"/>
    <property type="match status" value="1"/>
</dbReference>
<sequence length="306" mass="32915">MQPDYAAILQTIFAEVQPLLSQGKVASYIPELSKVSTQHFGMAVYCLDGSTYSIGDSQQKFSLQSVTKLFALALAFSREGDAIWERVGREPSGNPFNSLVQLEYERGKPRNPFINAGALVIADILSARFVQSDIAVQQFARTISGEPTIDFDMAVAQSERQTAHRNYAIAHLMKDFGNLHNPVKTVIDSYCRQCSLTMTCAELAKAGGFLANHGSVPWSGQRILDASSSKRLNALMLTCGTYDAAGDFAYRVGLPAKSGVGGGILALVPGELAVAVWSPGLDATGNSLAGTYALERFTTLTARSIF</sequence>
<accession>A0A318JIS9</accession>
<evidence type="ECO:0000256" key="1">
    <source>
        <dbReference type="ARBA" id="ARBA00011076"/>
    </source>
</evidence>
<comment type="similarity">
    <text evidence="1 6">Belongs to the glutaminase family.</text>
</comment>
<dbReference type="PANTHER" id="PTHR12544">
    <property type="entry name" value="GLUTAMINASE"/>
    <property type="match status" value="1"/>
</dbReference>
<keyword evidence="6" id="KW-0007">Acetylation</keyword>
<evidence type="ECO:0000256" key="3">
    <source>
        <dbReference type="ARBA" id="ARBA00012918"/>
    </source>
</evidence>
<evidence type="ECO:0000256" key="4">
    <source>
        <dbReference type="ARBA" id="ARBA00022801"/>
    </source>
</evidence>
<dbReference type="Proteomes" id="UP000247792">
    <property type="component" value="Unassembled WGS sequence"/>
</dbReference>
<evidence type="ECO:0000256" key="5">
    <source>
        <dbReference type="ARBA" id="ARBA00049534"/>
    </source>
</evidence>
<comment type="catalytic activity">
    <reaction evidence="5 6">
        <text>L-glutamine + H2O = L-glutamate + NH4(+)</text>
        <dbReference type="Rhea" id="RHEA:15889"/>
        <dbReference type="ChEBI" id="CHEBI:15377"/>
        <dbReference type="ChEBI" id="CHEBI:28938"/>
        <dbReference type="ChEBI" id="CHEBI:29985"/>
        <dbReference type="ChEBI" id="CHEBI:58359"/>
        <dbReference type="EC" id="3.5.1.2"/>
    </reaction>
</comment>
<feature type="binding site" evidence="6">
    <location>
        <position position="190"/>
    </location>
    <ligand>
        <name>substrate</name>
    </ligand>
</feature>
<dbReference type="InterPro" id="IPR012338">
    <property type="entry name" value="Beta-lactam/transpept-like"/>
</dbReference>
<dbReference type="OrthoDB" id="9788822at2"/>
<dbReference type="SUPFAM" id="SSF56601">
    <property type="entry name" value="beta-lactamase/transpeptidase-like"/>
    <property type="match status" value="1"/>
</dbReference>
<dbReference type="Pfam" id="PF04960">
    <property type="entry name" value="Glutaminase"/>
    <property type="match status" value="1"/>
</dbReference>
<keyword evidence="8" id="KW-1185">Reference proteome</keyword>
<dbReference type="NCBIfam" id="TIGR03814">
    <property type="entry name" value="Gln_ase"/>
    <property type="match status" value="1"/>
</dbReference>
<protein>
    <recommendedName>
        <fullName evidence="3 6">Glutaminase</fullName>
        <ecNumber evidence="3 6">3.5.1.2</ecNumber>
    </recommendedName>
</protein>
<feature type="binding site" evidence="6">
    <location>
        <position position="159"/>
    </location>
    <ligand>
        <name>substrate</name>
    </ligand>
</feature>
<feature type="binding site" evidence="6">
    <location>
        <position position="260"/>
    </location>
    <ligand>
        <name>substrate</name>
    </ligand>
</feature>
<evidence type="ECO:0000313" key="8">
    <source>
        <dbReference type="Proteomes" id="UP000247792"/>
    </source>
</evidence>
<dbReference type="GO" id="GO:0006543">
    <property type="term" value="P:L-glutamine catabolic process"/>
    <property type="evidence" value="ECO:0007669"/>
    <property type="project" value="TreeGrafter"/>
</dbReference>
<dbReference type="AlphaFoldDB" id="A0A318JIS9"/>
<dbReference type="HAMAP" id="MF_00313">
    <property type="entry name" value="Glutaminase"/>
    <property type="match status" value="1"/>
</dbReference>
<dbReference type="RefSeq" id="WP_110253641.1">
    <property type="nucleotide sequence ID" value="NZ_QJKB01000001.1"/>
</dbReference>
<evidence type="ECO:0000256" key="6">
    <source>
        <dbReference type="HAMAP-Rule" id="MF_00313"/>
    </source>
</evidence>
<proteinExistence type="inferred from homology"/>
<feature type="binding site" evidence="6">
    <location>
        <position position="242"/>
    </location>
    <ligand>
        <name>substrate</name>
    </ligand>
</feature>
<feature type="binding site" evidence="6">
    <location>
        <position position="115"/>
    </location>
    <ligand>
        <name>substrate</name>
    </ligand>
</feature>
<dbReference type="NCBIfam" id="NF002132">
    <property type="entry name" value="PRK00971.1-1"/>
    <property type="match status" value="1"/>
</dbReference>